<dbReference type="Pfam" id="PF13563">
    <property type="entry name" value="2_5_RNA_ligase2"/>
    <property type="match status" value="1"/>
</dbReference>
<dbReference type="SUPFAM" id="SSF55144">
    <property type="entry name" value="LigT-like"/>
    <property type="match status" value="1"/>
</dbReference>
<reference evidence="1" key="1">
    <citation type="journal article" date="2019" name="MBio">
        <title>Virus Genomes from Deep Sea Sediments Expand the Ocean Megavirome and Support Independent Origins of Viral Gigantism.</title>
        <authorList>
            <person name="Backstrom D."/>
            <person name="Yutin N."/>
            <person name="Jorgensen S.L."/>
            <person name="Dharamshi J."/>
            <person name="Homa F."/>
            <person name="Zaremba-Niedwiedzka K."/>
            <person name="Spang A."/>
            <person name="Wolf Y.I."/>
            <person name="Koonin E.V."/>
            <person name="Ettema T.J."/>
        </authorList>
    </citation>
    <scope>NUCLEOTIDE SEQUENCE</scope>
</reference>
<organism evidence="1">
    <name type="scientific">Marseillevirus LCMAC101</name>
    <dbReference type="NCBI Taxonomy" id="2506602"/>
    <lineage>
        <taxon>Viruses</taxon>
        <taxon>Varidnaviria</taxon>
        <taxon>Bamfordvirae</taxon>
        <taxon>Nucleocytoviricota</taxon>
        <taxon>Megaviricetes</taxon>
        <taxon>Pimascovirales</taxon>
        <taxon>Pimascovirales incertae sedis</taxon>
        <taxon>Marseilleviridae</taxon>
    </lineage>
</organism>
<dbReference type="Gene3D" id="3.90.1140.10">
    <property type="entry name" value="Cyclic phosphodiesterase"/>
    <property type="match status" value="1"/>
</dbReference>
<dbReference type="InterPro" id="IPR009097">
    <property type="entry name" value="Cyclic_Pdiesterase"/>
</dbReference>
<sequence>MSGIYLIVWDEGNEQWGRILQPTKGGWPHLTLAYTGKHLNREELIPMANDALQEWALKPMTLKFAYVNSFGDRPGHVRHDVLIGIKECKQIEETRKKLFFEHEKKDLFFMREPHVTIGIYENVEEAQLRATEVNKLLPYQILITGVTVD</sequence>
<dbReference type="GO" id="GO:0016874">
    <property type="term" value="F:ligase activity"/>
    <property type="evidence" value="ECO:0007669"/>
    <property type="project" value="UniProtKB-KW"/>
</dbReference>
<dbReference type="EMBL" id="MK500328">
    <property type="protein sequence ID" value="QBK85916.1"/>
    <property type="molecule type" value="Genomic_DNA"/>
</dbReference>
<gene>
    <name evidence="1" type="ORF">LCMAC101_05110</name>
</gene>
<proteinExistence type="predicted"/>
<accession>A0A481YTU1</accession>
<name>A0A481YTU1_9VIRU</name>
<keyword evidence="1" id="KW-0436">Ligase</keyword>
<evidence type="ECO:0000313" key="1">
    <source>
        <dbReference type="EMBL" id="QBK85916.1"/>
    </source>
</evidence>
<protein>
    <submittedName>
        <fullName evidence="1">2'-5' RNA ligase superfamily protein</fullName>
    </submittedName>
</protein>